<evidence type="ECO:0000256" key="10">
    <source>
        <dbReference type="ARBA" id="ARBA00022777"/>
    </source>
</evidence>
<reference evidence="26" key="1">
    <citation type="journal article" date="2023" name="Plant J.">
        <title>The genome of the king protea, Protea cynaroides.</title>
        <authorList>
            <person name="Chang J."/>
            <person name="Duong T.A."/>
            <person name="Schoeman C."/>
            <person name="Ma X."/>
            <person name="Roodt D."/>
            <person name="Barker N."/>
            <person name="Li Z."/>
            <person name="Van de Peer Y."/>
            <person name="Mizrachi E."/>
        </authorList>
    </citation>
    <scope>NUCLEOTIDE SEQUENCE</scope>
    <source>
        <tissue evidence="26">Young leaves</tissue>
    </source>
</reference>
<comment type="catalytic activity">
    <reaction evidence="18 19">
        <text>L-seryl-[protein] + ATP = O-phospho-L-seryl-[protein] + ADP + H(+)</text>
        <dbReference type="Rhea" id="RHEA:17989"/>
        <dbReference type="Rhea" id="RHEA-COMP:9863"/>
        <dbReference type="Rhea" id="RHEA-COMP:11604"/>
        <dbReference type="ChEBI" id="CHEBI:15378"/>
        <dbReference type="ChEBI" id="CHEBI:29999"/>
        <dbReference type="ChEBI" id="CHEBI:30616"/>
        <dbReference type="ChEBI" id="CHEBI:83421"/>
        <dbReference type="ChEBI" id="CHEBI:456216"/>
        <dbReference type="EC" id="2.7.11.1"/>
    </reaction>
</comment>
<dbReference type="PROSITE" id="PS00107">
    <property type="entry name" value="PROTEIN_KINASE_ATP"/>
    <property type="match status" value="1"/>
</dbReference>
<evidence type="ECO:0000256" key="4">
    <source>
        <dbReference type="ARBA" id="ARBA00022553"/>
    </source>
</evidence>
<keyword evidence="9 19" id="KW-0547">Nucleotide-binding</keyword>
<dbReference type="Proteomes" id="UP001141806">
    <property type="component" value="Unassembled WGS sequence"/>
</dbReference>
<keyword evidence="16" id="KW-0325">Glycoprotein</keyword>
<keyword evidence="13 22" id="KW-0472">Membrane</keyword>
<evidence type="ECO:0000256" key="1">
    <source>
        <dbReference type="ARBA" id="ARBA00004479"/>
    </source>
</evidence>
<dbReference type="PROSITE" id="PS00108">
    <property type="entry name" value="PROTEIN_KINASE_ST"/>
    <property type="match status" value="1"/>
</dbReference>
<dbReference type="InterPro" id="IPR051343">
    <property type="entry name" value="G-type_lectin_kinases/EP1-like"/>
</dbReference>
<protein>
    <recommendedName>
        <fullName evidence="19">Receptor-like serine/threonine-protein kinase</fullName>
        <ecNumber evidence="19">2.7.11.1</ecNumber>
    </recommendedName>
</protein>
<comment type="subcellular location">
    <subcellularLocation>
        <location evidence="1">Membrane</location>
        <topology evidence="1">Single-pass type I membrane protein</topology>
    </subcellularLocation>
</comment>
<keyword evidence="2 19" id="KW-0723">Serine/threonine-protein kinase</keyword>
<dbReference type="FunFam" id="2.90.10.10:FF:000008">
    <property type="entry name" value="Serine/threonine-protein kinase"/>
    <property type="match status" value="1"/>
</dbReference>
<dbReference type="FunFam" id="1.10.510.10:FF:000248">
    <property type="entry name" value="S-receptor-like kinase 5"/>
    <property type="match status" value="1"/>
</dbReference>
<dbReference type="CDD" id="cd14066">
    <property type="entry name" value="STKc_IRAK"/>
    <property type="match status" value="1"/>
</dbReference>
<dbReference type="InterPro" id="IPR036426">
    <property type="entry name" value="Bulb-type_lectin_dom_sf"/>
</dbReference>
<dbReference type="PROSITE" id="PS50948">
    <property type="entry name" value="PAN"/>
    <property type="match status" value="1"/>
</dbReference>
<dbReference type="InterPro" id="IPR000719">
    <property type="entry name" value="Prot_kinase_dom"/>
</dbReference>
<evidence type="ECO:0000313" key="26">
    <source>
        <dbReference type="EMBL" id="KAJ4957988.1"/>
    </source>
</evidence>
<evidence type="ECO:0000313" key="27">
    <source>
        <dbReference type="Proteomes" id="UP001141806"/>
    </source>
</evidence>
<feature type="domain" description="Bulb-type lectin" evidence="24">
    <location>
        <begin position="47"/>
        <end position="163"/>
    </location>
</feature>
<evidence type="ECO:0000256" key="14">
    <source>
        <dbReference type="ARBA" id="ARBA00023157"/>
    </source>
</evidence>
<dbReference type="Pfam" id="PF01453">
    <property type="entry name" value="B_lectin"/>
    <property type="match status" value="1"/>
</dbReference>
<dbReference type="GO" id="GO:0004674">
    <property type="term" value="F:protein serine/threonine kinase activity"/>
    <property type="evidence" value="ECO:0007669"/>
    <property type="project" value="UniProtKB-KW"/>
</dbReference>
<evidence type="ECO:0000256" key="21">
    <source>
        <dbReference type="SAM" id="MobiDB-lite"/>
    </source>
</evidence>
<dbReference type="InterPro" id="IPR017441">
    <property type="entry name" value="Protein_kinase_ATP_BS"/>
</dbReference>
<dbReference type="SUPFAM" id="SSF51110">
    <property type="entry name" value="alpha-D-mannose-specific plant lectins"/>
    <property type="match status" value="1"/>
</dbReference>
<organism evidence="26 27">
    <name type="scientific">Protea cynaroides</name>
    <dbReference type="NCBI Taxonomy" id="273540"/>
    <lineage>
        <taxon>Eukaryota</taxon>
        <taxon>Viridiplantae</taxon>
        <taxon>Streptophyta</taxon>
        <taxon>Embryophyta</taxon>
        <taxon>Tracheophyta</taxon>
        <taxon>Spermatophyta</taxon>
        <taxon>Magnoliopsida</taxon>
        <taxon>Proteales</taxon>
        <taxon>Proteaceae</taxon>
        <taxon>Protea</taxon>
    </lineage>
</organism>
<evidence type="ECO:0000256" key="11">
    <source>
        <dbReference type="ARBA" id="ARBA00022840"/>
    </source>
</evidence>
<comment type="catalytic activity">
    <reaction evidence="17 19">
        <text>L-threonyl-[protein] + ATP = O-phospho-L-threonyl-[protein] + ADP + H(+)</text>
        <dbReference type="Rhea" id="RHEA:46608"/>
        <dbReference type="Rhea" id="RHEA-COMP:11060"/>
        <dbReference type="Rhea" id="RHEA-COMP:11605"/>
        <dbReference type="ChEBI" id="CHEBI:15378"/>
        <dbReference type="ChEBI" id="CHEBI:30013"/>
        <dbReference type="ChEBI" id="CHEBI:30616"/>
        <dbReference type="ChEBI" id="CHEBI:61977"/>
        <dbReference type="ChEBI" id="CHEBI:456216"/>
        <dbReference type="EC" id="2.7.11.1"/>
    </reaction>
</comment>
<feature type="binding site" evidence="20">
    <location>
        <position position="530"/>
    </location>
    <ligand>
        <name>ATP</name>
        <dbReference type="ChEBI" id="CHEBI:30616"/>
    </ligand>
</feature>
<dbReference type="GO" id="GO:0030246">
    <property type="term" value="F:carbohydrate binding"/>
    <property type="evidence" value="ECO:0007669"/>
    <property type="project" value="UniProtKB-KW"/>
</dbReference>
<evidence type="ECO:0000256" key="20">
    <source>
        <dbReference type="PROSITE-ProRule" id="PRU10141"/>
    </source>
</evidence>
<dbReference type="InterPro" id="IPR003609">
    <property type="entry name" value="Pan_app"/>
</dbReference>
<dbReference type="PANTHER" id="PTHR47976">
    <property type="entry name" value="G-TYPE LECTIN S-RECEPTOR-LIKE SERINE/THREONINE-PROTEIN KINASE SD2-5"/>
    <property type="match status" value="1"/>
</dbReference>
<dbReference type="PROSITE" id="PS50011">
    <property type="entry name" value="PROTEIN_KINASE_DOM"/>
    <property type="match status" value="1"/>
</dbReference>
<feature type="domain" description="Protein kinase" evidence="23">
    <location>
        <begin position="501"/>
        <end position="774"/>
    </location>
</feature>
<dbReference type="PROSITE" id="PS50927">
    <property type="entry name" value="BULB_LECTIN"/>
    <property type="match status" value="1"/>
</dbReference>
<evidence type="ECO:0000256" key="12">
    <source>
        <dbReference type="ARBA" id="ARBA00022989"/>
    </source>
</evidence>
<evidence type="ECO:0000256" key="9">
    <source>
        <dbReference type="ARBA" id="ARBA00022741"/>
    </source>
</evidence>
<feature type="domain" description="Apple" evidence="25">
    <location>
        <begin position="335"/>
        <end position="419"/>
    </location>
</feature>
<evidence type="ECO:0000256" key="19">
    <source>
        <dbReference type="PIRNR" id="PIRNR000641"/>
    </source>
</evidence>
<dbReference type="PIRSF" id="PIRSF000641">
    <property type="entry name" value="SRK"/>
    <property type="match status" value="1"/>
</dbReference>
<evidence type="ECO:0000256" key="18">
    <source>
        <dbReference type="ARBA" id="ARBA00048679"/>
    </source>
</evidence>
<gene>
    <name evidence="26" type="ORF">NE237_025099</name>
</gene>
<keyword evidence="10 19" id="KW-0418">Kinase</keyword>
<evidence type="ECO:0000256" key="22">
    <source>
        <dbReference type="SAM" id="Phobius"/>
    </source>
</evidence>
<dbReference type="InterPro" id="IPR001480">
    <property type="entry name" value="Bulb-type_lectin_dom"/>
</dbReference>
<evidence type="ECO:0000259" key="24">
    <source>
        <dbReference type="PROSITE" id="PS50927"/>
    </source>
</evidence>
<dbReference type="Gene3D" id="3.30.200.20">
    <property type="entry name" value="Phosphorylase Kinase, domain 1"/>
    <property type="match status" value="1"/>
</dbReference>
<dbReference type="InterPro" id="IPR008271">
    <property type="entry name" value="Ser/Thr_kinase_AS"/>
</dbReference>
<keyword evidence="11 19" id="KW-0067">ATP-binding</keyword>
<keyword evidence="15" id="KW-0675">Receptor</keyword>
<feature type="region of interest" description="Disordered" evidence="21">
    <location>
        <begin position="800"/>
        <end position="825"/>
    </location>
</feature>
<evidence type="ECO:0000259" key="23">
    <source>
        <dbReference type="PROSITE" id="PS50011"/>
    </source>
</evidence>
<dbReference type="EC" id="2.7.11.1" evidence="19"/>
<dbReference type="InterPro" id="IPR024171">
    <property type="entry name" value="SRK-like_kinase"/>
</dbReference>
<evidence type="ECO:0000256" key="7">
    <source>
        <dbReference type="ARBA" id="ARBA00022729"/>
    </source>
</evidence>
<dbReference type="Gene3D" id="1.10.510.10">
    <property type="entry name" value="Transferase(Phosphotransferase) domain 1"/>
    <property type="match status" value="1"/>
</dbReference>
<dbReference type="CDD" id="cd00028">
    <property type="entry name" value="B_lectin"/>
    <property type="match status" value="1"/>
</dbReference>
<dbReference type="EMBL" id="JAMYWD010000010">
    <property type="protein sequence ID" value="KAJ4957988.1"/>
    <property type="molecule type" value="Genomic_DNA"/>
</dbReference>
<evidence type="ECO:0000259" key="25">
    <source>
        <dbReference type="PROSITE" id="PS50948"/>
    </source>
</evidence>
<sequence length="825" mass="90568">MRFQALRVDMETRILSCSAGLIYLLILVLCGTSTASIQLIGQISPVFQGAEMNWVDNNGMFLLSNNSQFSFGFFTTQDATLFLLVVLHISSSKVVWTANRGSPVGNSDKFVFEDNGNAYLESSGGVVWSTDTGGKGVTAMKLENTGNLVLLGNDSKPVWQSFSHPTDTLLSGQDFLEGMKLVSDLSPNNLSCNLEISSGDLILYAGFPTPQPYWSLSKDSRKTINKVGGEVKSASLSSNSWNFYDKNRALLSLVVFSDNANPNITWAAVLESEGLISFYNLQSDPVAEPTVIPQDSCSTPEPCNPYYVCNSDDTCLCPDVLNSLSNCAPGIESPCNSSSSGSLELVKAGDKLDYFALGFVPPSSKSDLSSCRNACLNNCSCLVLFFDNNAGQCFLFDQIGSLQQPAQGSTGFISYIKVQKDGGKGSGSTSSSQKYLPIIVIIPVVALLFICGIIYLGFRYHKKKENIPESPKASSEEDMFLESLSGAPIRFSYKDLRTATDNFSVKLGHGGFGSVYQGVLPDGTQIAVKKLEGIGQGKKEFRAEVSIIGSIHHVHLVRLKGFCAEATHRLLVYEYMAKGSLDRWIFKKDGEDNILDWETRFNIALCMAKGLAYLHEDCDAKIIHCDIKPENVLLDDNFLAKVSDFGLAKLMTREQSHVFTTLRGTRGYLAPEWITNYAISEKSDVYSFGMVLLEIIGGRKNFDHSESSEKAHFPSYAFKMMEEGKIKEILDSKLKTHKDDERVITAIKVALWCMQDDMYLRPSMTKVVQMLEGLSPAPQPPTSSQMGSRLYLSIFKSTSEEGTSSRPSDCNSDAYLSNVRLSGPR</sequence>
<evidence type="ECO:0000256" key="6">
    <source>
        <dbReference type="ARBA" id="ARBA00022692"/>
    </source>
</evidence>
<accession>A0A9Q0H1S7</accession>
<dbReference type="PANTHER" id="PTHR47976:SF1">
    <property type="entry name" value="G-TYPE LECTIN S-RECEPTOR-LIKE SERINE_THREONINE-PROTEIN KINASE SD2-5"/>
    <property type="match status" value="1"/>
</dbReference>
<keyword evidence="8" id="KW-0430">Lectin</keyword>
<proteinExistence type="inferred from homology"/>
<keyword evidence="5 19" id="KW-0808">Transferase</keyword>
<keyword evidence="7" id="KW-0732">Signal</keyword>
<keyword evidence="3" id="KW-0245">EGF-like domain</keyword>
<evidence type="ECO:0000256" key="2">
    <source>
        <dbReference type="ARBA" id="ARBA00022527"/>
    </source>
</evidence>
<keyword evidence="27" id="KW-1185">Reference proteome</keyword>
<evidence type="ECO:0000256" key="16">
    <source>
        <dbReference type="ARBA" id="ARBA00023180"/>
    </source>
</evidence>
<dbReference type="OrthoDB" id="1668230at2759"/>
<evidence type="ECO:0000256" key="15">
    <source>
        <dbReference type="ARBA" id="ARBA00023170"/>
    </source>
</evidence>
<dbReference type="GO" id="GO:0005524">
    <property type="term" value="F:ATP binding"/>
    <property type="evidence" value="ECO:0007669"/>
    <property type="project" value="UniProtKB-UniRule"/>
</dbReference>
<evidence type="ECO:0000256" key="13">
    <source>
        <dbReference type="ARBA" id="ARBA00023136"/>
    </source>
</evidence>
<dbReference type="Pfam" id="PF00069">
    <property type="entry name" value="Pkinase"/>
    <property type="match status" value="1"/>
</dbReference>
<dbReference type="SMART" id="SM00220">
    <property type="entry name" value="S_TKc"/>
    <property type="match status" value="1"/>
</dbReference>
<feature type="compositionally biased region" description="Polar residues" evidence="21">
    <location>
        <begin position="800"/>
        <end position="815"/>
    </location>
</feature>
<comment type="similarity">
    <text evidence="19">Belongs to the protein kinase superfamily. Ser/Thr protein kinase family.</text>
</comment>
<dbReference type="CDD" id="cd01098">
    <property type="entry name" value="PAN_AP_plant"/>
    <property type="match status" value="1"/>
</dbReference>
<keyword evidence="12 22" id="KW-1133">Transmembrane helix</keyword>
<evidence type="ECO:0000256" key="5">
    <source>
        <dbReference type="ARBA" id="ARBA00022679"/>
    </source>
</evidence>
<dbReference type="AlphaFoldDB" id="A0A9Q0H1S7"/>
<dbReference type="SUPFAM" id="SSF56112">
    <property type="entry name" value="Protein kinase-like (PK-like)"/>
    <property type="match status" value="1"/>
</dbReference>
<dbReference type="Gene3D" id="2.90.10.10">
    <property type="entry name" value="Bulb-type lectin domain"/>
    <property type="match status" value="1"/>
</dbReference>
<dbReference type="Gene3D" id="3.50.4.10">
    <property type="entry name" value="Hepatocyte Growth Factor"/>
    <property type="match status" value="1"/>
</dbReference>
<keyword evidence="4" id="KW-0597">Phosphoprotein</keyword>
<name>A0A9Q0H1S7_9MAGN</name>
<feature type="transmembrane region" description="Helical" evidence="22">
    <location>
        <begin position="435"/>
        <end position="458"/>
    </location>
</feature>
<evidence type="ECO:0000256" key="8">
    <source>
        <dbReference type="ARBA" id="ARBA00022734"/>
    </source>
</evidence>
<dbReference type="InterPro" id="IPR011009">
    <property type="entry name" value="Kinase-like_dom_sf"/>
</dbReference>
<evidence type="ECO:0000256" key="17">
    <source>
        <dbReference type="ARBA" id="ARBA00047899"/>
    </source>
</evidence>
<dbReference type="GO" id="GO:0016020">
    <property type="term" value="C:membrane"/>
    <property type="evidence" value="ECO:0007669"/>
    <property type="project" value="UniProtKB-SubCell"/>
</dbReference>
<evidence type="ECO:0000256" key="3">
    <source>
        <dbReference type="ARBA" id="ARBA00022536"/>
    </source>
</evidence>
<dbReference type="SMART" id="SM00108">
    <property type="entry name" value="B_lectin"/>
    <property type="match status" value="1"/>
</dbReference>
<keyword evidence="6 22" id="KW-0812">Transmembrane</keyword>
<dbReference type="FunFam" id="3.30.200.20:FF:000178">
    <property type="entry name" value="serine/threonine-protein kinase PBS1-like"/>
    <property type="match status" value="1"/>
</dbReference>
<keyword evidence="14" id="KW-1015">Disulfide bond</keyword>
<comment type="caution">
    <text evidence="26">The sequence shown here is derived from an EMBL/GenBank/DDBJ whole genome shotgun (WGS) entry which is preliminary data.</text>
</comment>